<evidence type="ECO:0000256" key="2">
    <source>
        <dbReference type="PROSITE-ProRule" id="PRU00169"/>
    </source>
</evidence>
<evidence type="ECO:0000256" key="1">
    <source>
        <dbReference type="ARBA" id="ARBA00022553"/>
    </source>
</evidence>
<dbReference type="Gene3D" id="3.40.50.2300">
    <property type="match status" value="1"/>
</dbReference>
<dbReference type="PANTHER" id="PTHR44591:SF3">
    <property type="entry name" value="RESPONSE REGULATORY DOMAIN-CONTAINING PROTEIN"/>
    <property type="match status" value="1"/>
</dbReference>
<dbReference type="Pfam" id="PF00072">
    <property type="entry name" value="Response_reg"/>
    <property type="match status" value="1"/>
</dbReference>
<accession>A0A7H1MZP0</accession>
<dbReference type="EMBL" id="CP053923">
    <property type="protein sequence ID" value="QNT68926.1"/>
    <property type="molecule type" value="Genomic_DNA"/>
</dbReference>
<keyword evidence="1 2" id="KW-0597">Phosphoprotein</keyword>
<dbReference type="AlphaFoldDB" id="A0A7H1MZP0"/>
<evidence type="ECO:0000313" key="5">
    <source>
        <dbReference type="EMBL" id="QNT68926.1"/>
    </source>
</evidence>
<dbReference type="PANTHER" id="PTHR44591">
    <property type="entry name" value="STRESS RESPONSE REGULATOR PROTEIN 1"/>
    <property type="match status" value="1"/>
</dbReference>
<keyword evidence="6" id="KW-1185">Reference proteome</keyword>
<name>A0A7H1MZP0_9PROT</name>
<sequence length="146" mass="16095">MTAKRLLIVDDEPRFAAFVERVAQRMGFEVEVTQHGRDFMSSYLRCTPEVVVIDMVMPDIDGNELVLWLVEQGSVANIIIITGYHPDYAVNARLLAEFKGLRSVQTLSKPVNVSRLREALVHADGGPPPRAIHCGGSLQPTTPAPT</sequence>
<gene>
    <name evidence="5" type="ORF">HQ394_05600</name>
</gene>
<proteinExistence type="predicted"/>
<dbReference type="SUPFAM" id="SSF52172">
    <property type="entry name" value="CheY-like"/>
    <property type="match status" value="1"/>
</dbReference>
<evidence type="ECO:0000259" key="4">
    <source>
        <dbReference type="PROSITE" id="PS50110"/>
    </source>
</evidence>
<dbReference type="InterPro" id="IPR050595">
    <property type="entry name" value="Bact_response_regulator"/>
</dbReference>
<dbReference type="GO" id="GO:0000160">
    <property type="term" value="P:phosphorelay signal transduction system"/>
    <property type="evidence" value="ECO:0007669"/>
    <property type="project" value="InterPro"/>
</dbReference>
<dbReference type="InterPro" id="IPR011006">
    <property type="entry name" value="CheY-like_superfamily"/>
</dbReference>
<feature type="modified residue" description="4-aspartylphosphate" evidence="2">
    <location>
        <position position="54"/>
    </location>
</feature>
<dbReference type="RefSeq" id="WP_190262436.1">
    <property type="nucleotide sequence ID" value="NZ_CP053923.1"/>
</dbReference>
<evidence type="ECO:0000313" key="6">
    <source>
        <dbReference type="Proteomes" id="UP000516369"/>
    </source>
</evidence>
<dbReference type="InterPro" id="IPR001789">
    <property type="entry name" value="Sig_transdc_resp-reg_receiver"/>
</dbReference>
<organism evidence="5 6">
    <name type="scientific">Defluviicoccus vanus</name>
    <dbReference type="NCBI Taxonomy" id="111831"/>
    <lineage>
        <taxon>Bacteria</taxon>
        <taxon>Pseudomonadati</taxon>
        <taxon>Pseudomonadota</taxon>
        <taxon>Alphaproteobacteria</taxon>
        <taxon>Rhodospirillales</taxon>
        <taxon>Rhodospirillaceae</taxon>
        <taxon>Defluviicoccus</taxon>
    </lineage>
</organism>
<dbReference type="Proteomes" id="UP000516369">
    <property type="component" value="Chromosome"/>
</dbReference>
<dbReference type="SMART" id="SM00448">
    <property type="entry name" value="REC"/>
    <property type="match status" value="1"/>
</dbReference>
<reference evidence="5 6" key="1">
    <citation type="submission" date="2020-05" db="EMBL/GenBank/DDBJ databases">
        <title>Complete closed genome sequence of Defluviicoccus vanus.</title>
        <authorList>
            <person name="Bessarab I."/>
            <person name="Arumugam K."/>
            <person name="Maszenan A.M."/>
            <person name="Seviour R.J."/>
            <person name="Williams R.B."/>
        </authorList>
    </citation>
    <scope>NUCLEOTIDE SEQUENCE [LARGE SCALE GENOMIC DNA]</scope>
    <source>
        <strain evidence="5 6">Ben 114</strain>
    </source>
</reference>
<dbReference type="KEGG" id="dvn:HQ394_05600"/>
<feature type="region of interest" description="Disordered" evidence="3">
    <location>
        <begin position="124"/>
        <end position="146"/>
    </location>
</feature>
<dbReference type="PROSITE" id="PS50110">
    <property type="entry name" value="RESPONSE_REGULATORY"/>
    <property type="match status" value="1"/>
</dbReference>
<feature type="domain" description="Response regulatory" evidence="4">
    <location>
        <begin position="5"/>
        <end position="124"/>
    </location>
</feature>
<protein>
    <submittedName>
        <fullName evidence="5">Response regulator</fullName>
    </submittedName>
</protein>
<evidence type="ECO:0000256" key="3">
    <source>
        <dbReference type="SAM" id="MobiDB-lite"/>
    </source>
</evidence>